<proteinExistence type="inferred from homology"/>
<dbReference type="InterPro" id="IPR047867">
    <property type="entry name" value="Ribosomal_uL22_bac/org-type"/>
</dbReference>
<dbReference type="PANTHER" id="PTHR13501">
    <property type="entry name" value="CHLOROPLAST 50S RIBOSOMAL PROTEIN L22-RELATED"/>
    <property type="match status" value="1"/>
</dbReference>
<keyword evidence="4" id="KW-0699">rRNA-binding</keyword>
<dbReference type="InterPro" id="IPR005727">
    <property type="entry name" value="Ribosomal_uL22_bac/chlpt-type"/>
</dbReference>
<evidence type="ECO:0000256" key="6">
    <source>
        <dbReference type="ARBA" id="ARBA00022980"/>
    </source>
</evidence>
<name>A0ABP1FRM2_9CHLO</name>
<sequence length="195" mass="21746">MLGASGLQHRCSASLQTPVCRPCLHRPAVFGRALPLLASRPQVRQRAQQVAPIFAKANKAEEDAEPEAMAKLMFKKGSTHKFRRILDQIRGRSYEEALMILEFLPHRACDSILPTLMSAAANAKENLKMSKLNLYISECYADEAPKLKRFTHGYKGRPYTILKGTSHVIIKVKERKQKGKPLAKAAAKELVPEAV</sequence>
<dbReference type="CDD" id="cd00336">
    <property type="entry name" value="Ribosomal_L22"/>
    <property type="match status" value="1"/>
</dbReference>
<evidence type="ECO:0000256" key="7">
    <source>
        <dbReference type="ARBA" id="ARBA00023274"/>
    </source>
</evidence>
<keyword evidence="5" id="KW-0694">RNA-binding</keyword>
<evidence type="ECO:0000256" key="4">
    <source>
        <dbReference type="ARBA" id="ARBA00022730"/>
    </source>
</evidence>
<dbReference type="PANTHER" id="PTHR13501:SF10">
    <property type="entry name" value="LARGE RIBOSOMAL SUBUNIT PROTEIN UL22M"/>
    <property type="match status" value="1"/>
</dbReference>
<comment type="subcellular location">
    <subcellularLocation>
        <location evidence="1">Plastid</location>
    </subcellularLocation>
</comment>
<evidence type="ECO:0000256" key="2">
    <source>
        <dbReference type="ARBA" id="ARBA00009451"/>
    </source>
</evidence>
<dbReference type="HAMAP" id="MF_01331_B">
    <property type="entry name" value="Ribosomal_uL22_B"/>
    <property type="match status" value="1"/>
</dbReference>
<evidence type="ECO:0000313" key="10">
    <source>
        <dbReference type="EMBL" id="CAL5221220.1"/>
    </source>
</evidence>
<dbReference type="Proteomes" id="UP001497392">
    <property type="component" value="Unassembled WGS sequence"/>
</dbReference>
<evidence type="ECO:0000256" key="8">
    <source>
        <dbReference type="ARBA" id="ARBA00035285"/>
    </source>
</evidence>
<gene>
    <name evidence="10" type="primary">g3371</name>
    <name evidence="10" type="ORF">VP750_LOCUS2879</name>
</gene>
<dbReference type="InterPro" id="IPR036394">
    <property type="entry name" value="Ribosomal_uL22_sf"/>
</dbReference>
<organism evidence="10 11">
    <name type="scientific">Coccomyxa viridis</name>
    <dbReference type="NCBI Taxonomy" id="1274662"/>
    <lineage>
        <taxon>Eukaryota</taxon>
        <taxon>Viridiplantae</taxon>
        <taxon>Chlorophyta</taxon>
        <taxon>core chlorophytes</taxon>
        <taxon>Trebouxiophyceae</taxon>
        <taxon>Trebouxiophyceae incertae sedis</taxon>
        <taxon>Coccomyxaceae</taxon>
        <taxon>Coccomyxa</taxon>
    </lineage>
</organism>
<keyword evidence="6 9" id="KW-0689">Ribosomal protein</keyword>
<dbReference type="EMBL" id="CAXHTA020000005">
    <property type="protein sequence ID" value="CAL5221220.1"/>
    <property type="molecule type" value="Genomic_DNA"/>
</dbReference>
<evidence type="ECO:0000256" key="5">
    <source>
        <dbReference type="ARBA" id="ARBA00022884"/>
    </source>
</evidence>
<keyword evidence="3" id="KW-0934">Plastid</keyword>
<dbReference type="SUPFAM" id="SSF54843">
    <property type="entry name" value="Ribosomal protein L22"/>
    <property type="match status" value="1"/>
</dbReference>
<comment type="similarity">
    <text evidence="2 9">Belongs to the universal ribosomal protein uL22 family.</text>
</comment>
<reference evidence="10 11" key="1">
    <citation type="submission" date="2024-06" db="EMBL/GenBank/DDBJ databases">
        <authorList>
            <person name="Kraege A."/>
            <person name="Thomma B."/>
        </authorList>
    </citation>
    <scope>NUCLEOTIDE SEQUENCE [LARGE SCALE GENOMIC DNA]</scope>
</reference>
<evidence type="ECO:0000313" key="11">
    <source>
        <dbReference type="Proteomes" id="UP001497392"/>
    </source>
</evidence>
<dbReference type="Gene3D" id="3.90.470.10">
    <property type="entry name" value="Ribosomal protein L22/L17"/>
    <property type="match status" value="1"/>
</dbReference>
<evidence type="ECO:0000256" key="1">
    <source>
        <dbReference type="ARBA" id="ARBA00004474"/>
    </source>
</evidence>
<evidence type="ECO:0000256" key="3">
    <source>
        <dbReference type="ARBA" id="ARBA00022640"/>
    </source>
</evidence>
<evidence type="ECO:0000256" key="9">
    <source>
        <dbReference type="RuleBase" id="RU004005"/>
    </source>
</evidence>
<keyword evidence="11" id="KW-1185">Reference proteome</keyword>
<comment type="caution">
    <text evidence="10">The sequence shown here is derived from an EMBL/GenBank/DDBJ whole genome shotgun (WGS) entry which is preliminary data.</text>
</comment>
<dbReference type="NCBIfam" id="TIGR01044">
    <property type="entry name" value="rplV_bact"/>
    <property type="match status" value="1"/>
</dbReference>
<keyword evidence="7 9" id="KW-0687">Ribonucleoprotein</keyword>
<protein>
    <recommendedName>
        <fullName evidence="8">Large ribosomal subunit protein uL22c</fullName>
    </recommendedName>
</protein>
<dbReference type="InterPro" id="IPR001063">
    <property type="entry name" value="Ribosomal_uL22"/>
</dbReference>
<dbReference type="Pfam" id="PF00237">
    <property type="entry name" value="Ribosomal_L22"/>
    <property type="match status" value="1"/>
</dbReference>
<accession>A0ABP1FRM2</accession>